<gene>
    <name evidence="2" type="ORF">GCM10023322_81520</name>
</gene>
<sequence>MTGKSWTQWHTAYDDPDSELSRRLVAVRERIRTALDAAKPGPIRVVSMCAGDGRDLLGALDGHSRRRDVRATLVELDPELAARGRAAAAGTGVEVVQGDAALTDLYSAVVPAGLVLACGIFGNITEADMVRTIAALPGFMVPGGTVIWTRHREEPDLVPRINAWFDEHGFELVWVSDKQAGYGVGVHRLIGPARPLRTGERLFTFVS</sequence>
<dbReference type="InterPro" id="IPR029063">
    <property type="entry name" value="SAM-dependent_MTases_sf"/>
</dbReference>
<evidence type="ECO:0000313" key="3">
    <source>
        <dbReference type="Proteomes" id="UP001501570"/>
    </source>
</evidence>
<accession>A0ABP9ST14</accession>
<dbReference type="InterPro" id="IPR022744">
    <property type="entry name" value="MeTrfase_dom_put"/>
</dbReference>
<reference evidence="3" key="1">
    <citation type="journal article" date="2019" name="Int. J. Syst. Evol. Microbiol.">
        <title>The Global Catalogue of Microorganisms (GCM) 10K type strain sequencing project: providing services to taxonomists for standard genome sequencing and annotation.</title>
        <authorList>
            <consortium name="The Broad Institute Genomics Platform"/>
            <consortium name="The Broad Institute Genome Sequencing Center for Infectious Disease"/>
            <person name="Wu L."/>
            <person name="Ma J."/>
        </authorList>
    </citation>
    <scope>NUCLEOTIDE SEQUENCE [LARGE SCALE GENOMIC DNA]</scope>
    <source>
        <strain evidence="3">JCM 18304</strain>
    </source>
</reference>
<evidence type="ECO:0000259" key="1">
    <source>
        <dbReference type="Pfam" id="PF12147"/>
    </source>
</evidence>
<dbReference type="Proteomes" id="UP001501570">
    <property type="component" value="Unassembled WGS sequence"/>
</dbReference>
<comment type="caution">
    <text evidence="2">The sequence shown here is derived from an EMBL/GenBank/DDBJ whole genome shotgun (WGS) entry which is preliminary data.</text>
</comment>
<organism evidence="2 3">
    <name type="scientific">Rugosimonospora acidiphila</name>
    <dbReference type="NCBI Taxonomy" id="556531"/>
    <lineage>
        <taxon>Bacteria</taxon>
        <taxon>Bacillati</taxon>
        <taxon>Actinomycetota</taxon>
        <taxon>Actinomycetes</taxon>
        <taxon>Micromonosporales</taxon>
        <taxon>Micromonosporaceae</taxon>
        <taxon>Rugosimonospora</taxon>
    </lineage>
</organism>
<feature type="domain" description="Methyltransferase" evidence="1">
    <location>
        <begin position="25"/>
        <end position="157"/>
    </location>
</feature>
<evidence type="ECO:0000313" key="2">
    <source>
        <dbReference type="EMBL" id="GAA5201478.1"/>
    </source>
</evidence>
<dbReference type="Pfam" id="PF12147">
    <property type="entry name" value="Methyltransf_20"/>
    <property type="match status" value="1"/>
</dbReference>
<dbReference type="EMBL" id="BAABJQ010000050">
    <property type="protein sequence ID" value="GAA5201478.1"/>
    <property type="molecule type" value="Genomic_DNA"/>
</dbReference>
<name>A0ABP9ST14_9ACTN</name>
<dbReference type="SUPFAM" id="SSF53335">
    <property type="entry name" value="S-adenosyl-L-methionine-dependent methyltransferases"/>
    <property type="match status" value="1"/>
</dbReference>
<dbReference type="RefSeq" id="WP_345639065.1">
    <property type="nucleotide sequence ID" value="NZ_BAABJQ010000050.1"/>
</dbReference>
<protein>
    <recommendedName>
        <fullName evidence="1">Methyltransferase domain-containing protein</fullName>
    </recommendedName>
</protein>
<dbReference type="Gene3D" id="3.40.50.150">
    <property type="entry name" value="Vaccinia Virus protein VP39"/>
    <property type="match status" value="1"/>
</dbReference>
<proteinExistence type="predicted"/>
<keyword evidence="3" id="KW-1185">Reference proteome</keyword>